<evidence type="ECO:0000256" key="1">
    <source>
        <dbReference type="ARBA" id="ARBA00008056"/>
    </source>
</evidence>
<dbReference type="Proteomes" id="UP000799537">
    <property type="component" value="Unassembled WGS sequence"/>
</dbReference>
<dbReference type="GO" id="GO:0046872">
    <property type="term" value="F:metal ion binding"/>
    <property type="evidence" value="ECO:0007669"/>
    <property type="project" value="UniProtKB-KW"/>
</dbReference>
<sequence>MPHAESYTEFTPELYPPFPSSPDFPTIDLQTISLKKIQDHDAAEQDRMFDACKNWGFFYLELPESEQGRVIKEGADDVCRVAEKVFQLPLEEKMEYRPTGKQLWGWVSVNIRACVIWDEGLIDDVYIYRYKMTGQTQVDKNRTPDTAEFFNVAKNEMIIPDKDMTRKWPKPVMDNKQLFAKYSTTAHSIGLQILDVLARKLGIDPEEIHSRHRLEEMAGDHVRMTRGPPRKSIEMPEIQTPSHTDFGTITILMNWLGGLQVYGSPNHILGNLDFSDSSDSSWLWVKPKPNCAIVNLGDAAVKFTNGVLCSGRHRVVPSPGEQGKWPRYSVVYFVRPNDECKLKALKGDGVPEGDVDGEDGGGEGINAQEWIFRQAERLRTGRYN</sequence>
<dbReference type="GeneID" id="54557119"/>
<protein>
    <recommendedName>
        <fullName evidence="3">Fe2OG dioxygenase domain-containing protein</fullName>
    </recommendedName>
</protein>
<dbReference type="OrthoDB" id="288590at2759"/>
<dbReference type="Pfam" id="PF14226">
    <property type="entry name" value="DIOX_N"/>
    <property type="match status" value="1"/>
</dbReference>
<dbReference type="PROSITE" id="PS51471">
    <property type="entry name" value="FE2OG_OXY"/>
    <property type="match status" value="1"/>
</dbReference>
<comment type="similarity">
    <text evidence="1 2">Belongs to the iron/ascorbate-dependent oxidoreductase family.</text>
</comment>
<dbReference type="InterPro" id="IPR027443">
    <property type="entry name" value="IPNS-like_sf"/>
</dbReference>
<dbReference type="InterPro" id="IPR050231">
    <property type="entry name" value="Iron_ascorbate_oxido_reductase"/>
</dbReference>
<evidence type="ECO:0000259" key="3">
    <source>
        <dbReference type="PROSITE" id="PS51471"/>
    </source>
</evidence>
<evidence type="ECO:0000256" key="2">
    <source>
        <dbReference type="RuleBase" id="RU003682"/>
    </source>
</evidence>
<dbReference type="InterPro" id="IPR005123">
    <property type="entry name" value="Oxoglu/Fe-dep_dioxygenase_dom"/>
</dbReference>
<dbReference type="InterPro" id="IPR044861">
    <property type="entry name" value="IPNS-like_FE2OG_OXY"/>
</dbReference>
<dbReference type="EMBL" id="ML993580">
    <property type="protein sequence ID" value="KAF2173025.1"/>
    <property type="molecule type" value="Genomic_DNA"/>
</dbReference>
<dbReference type="GO" id="GO:0044283">
    <property type="term" value="P:small molecule biosynthetic process"/>
    <property type="evidence" value="ECO:0007669"/>
    <property type="project" value="UniProtKB-ARBA"/>
</dbReference>
<proteinExistence type="inferred from homology"/>
<accession>A0A6A6D1G9</accession>
<dbReference type="RefSeq" id="XP_033673914.1">
    <property type="nucleotide sequence ID" value="XM_033803847.1"/>
</dbReference>
<name>A0A6A6D1G9_ZASCE</name>
<reference evidence="4" key="1">
    <citation type="journal article" date="2020" name="Stud. Mycol.">
        <title>101 Dothideomycetes genomes: a test case for predicting lifestyles and emergence of pathogens.</title>
        <authorList>
            <person name="Haridas S."/>
            <person name="Albert R."/>
            <person name="Binder M."/>
            <person name="Bloem J."/>
            <person name="Labutti K."/>
            <person name="Salamov A."/>
            <person name="Andreopoulos B."/>
            <person name="Baker S."/>
            <person name="Barry K."/>
            <person name="Bills G."/>
            <person name="Bluhm B."/>
            <person name="Cannon C."/>
            <person name="Castanera R."/>
            <person name="Culley D."/>
            <person name="Daum C."/>
            <person name="Ezra D."/>
            <person name="Gonzalez J."/>
            <person name="Henrissat B."/>
            <person name="Kuo A."/>
            <person name="Liang C."/>
            <person name="Lipzen A."/>
            <person name="Lutzoni F."/>
            <person name="Magnuson J."/>
            <person name="Mondo S."/>
            <person name="Nolan M."/>
            <person name="Ohm R."/>
            <person name="Pangilinan J."/>
            <person name="Park H.-J."/>
            <person name="Ramirez L."/>
            <person name="Alfaro M."/>
            <person name="Sun H."/>
            <person name="Tritt A."/>
            <person name="Yoshinaga Y."/>
            <person name="Zwiers L.-H."/>
            <person name="Turgeon B."/>
            <person name="Goodwin S."/>
            <person name="Spatafora J."/>
            <person name="Crous P."/>
            <person name="Grigoriev I."/>
        </authorList>
    </citation>
    <scope>NUCLEOTIDE SEQUENCE</scope>
    <source>
        <strain evidence="4">ATCC 36951</strain>
    </source>
</reference>
<dbReference type="AlphaFoldDB" id="A0A6A6D1G9"/>
<dbReference type="GO" id="GO:0016491">
    <property type="term" value="F:oxidoreductase activity"/>
    <property type="evidence" value="ECO:0007669"/>
    <property type="project" value="UniProtKB-KW"/>
</dbReference>
<organism evidence="4 5">
    <name type="scientific">Zasmidium cellare ATCC 36951</name>
    <dbReference type="NCBI Taxonomy" id="1080233"/>
    <lineage>
        <taxon>Eukaryota</taxon>
        <taxon>Fungi</taxon>
        <taxon>Dikarya</taxon>
        <taxon>Ascomycota</taxon>
        <taxon>Pezizomycotina</taxon>
        <taxon>Dothideomycetes</taxon>
        <taxon>Dothideomycetidae</taxon>
        <taxon>Mycosphaerellales</taxon>
        <taxon>Mycosphaerellaceae</taxon>
        <taxon>Zasmidium</taxon>
    </lineage>
</organism>
<feature type="domain" description="Fe2OG dioxygenase" evidence="3">
    <location>
        <begin position="218"/>
        <end position="336"/>
    </location>
</feature>
<dbReference type="Gene3D" id="2.60.120.330">
    <property type="entry name" value="B-lactam Antibiotic, Isopenicillin N Synthase, Chain"/>
    <property type="match status" value="1"/>
</dbReference>
<keyword evidence="5" id="KW-1185">Reference proteome</keyword>
<dbReference type="SUPFAM" id="SSF51197">
    <property type="entry name" value="Clavaminate synthase-like"/>
    <property type="match status" value="1"/>
</dbReference>
<dbReference type="PANTHER" id="PTHR47990">
    <property type="entry name" value="2-OXOGLUTARATE (2OG) AND FE(II)-DEPENDENT OXYGENASE SUPERFAMILY PROTEIN-RELATED"/>
    <property type="match status" value="1"/>
</dbReference>
<keyword evidence="2" id="KW-0479">Metal-binding</keyword>
<gene>
    <name evidence="4" type="ORF">M409DRAFT_16975</name>
</gene>
<keyword evidence="2" id="KW-0560">Oxidoreductase</keyword>
<evidence type="ECO:0000313" key="4">
    <source>
        <dbReference type="EMBL" id="KAF2173025.1"/>
    </source>
</evidence>
<dbReference type="Pfam" id="PF03171">
    <property type="entry name" value="2OG-FeII_Oxy"/>
    <property type="match status" value="1"/>
</dbReference>
<keyword evidence="2" id="KW-0408">Iron</keyword>
<dbReference type="InterPro" id="IPR026992">
    <property type="entry name" value="DIOX_N"/>
</dbReference>
<evidence type="ECO:0000313" key="5">
    <source>
        <dbReference type="Proteomes" id="UP000799537"/>
    </source>
</evidence>